<dbReference type="RefSeq" id="WP_005805864.1">
    <property type="nucleotide sequence ID" value="NZ_CP036546.1"/>
</dbReference>
<dbReference type="Proteomes" id="UP000036847">
    <property type="component" value="Chromosome"/>
</dbReference>
<organism evidence="2 3">
    <name type="scientific">Bacteroides fragilis</name>
    <dbReference type="NCBI Taxonomy" id="817"/>
    <lineage>
        <taxon>Bacteria</taxon>
        <taxon>Pseudomonadati</taxon>
        <taxon>Bacteroidota</taxon>
        <taxon>Bacteroidia</taxon>
        <taxon>Bacteroidales</taxon>
        <taxon>Bacteroidaceae</taxon>
        <taxon>Bacteroides</taxon>
    </lineage>
</organism>
<feature type="signal peptide" evidence="1">
    <location>
        <begin position="1"/>
        <end position="19"/>
    </location>
</feature>
<keyword evidence="1" id="KW-0732">Signal</keyword>
<name>A0AAE6EU27_BACFG</name>
<proteinExistence type="predicted"/>
<evidence type="ECO:0008006" key="4">
    <source>
        <dbReference type="Google" id="ProtNLM"/>
    </source>
</evidence>
<dbReference type="EMBL" id="CP036546">
    <property type="protein sequence ID" value="QCQ46054.1"/>
    <property type="molecule type" value="Genomic_DNA"/>
</dbReference>
<sequence length="231" mass="25469">MRKLALFLFVALVCMSCNDGYFNDGIGHNDQSENEISTRAGKTEVTTFSKLTSVEKNDLANAVRMDDNLYYKGYAVLSDGYAGIVYYKTETTVILLQSIFNSFSDTRSLRFNDANAQALFQFMGFRYTNLPTNPPAAPTELRSTFSGITFILPLSISQQIMDTYNCTFSVIQNAMSQVAAAQGGNGIRVSLGANQQSYTSELKIQVMGDKRVFTKNTGSPRTFNIIAAGLH</sequence>
<dbReference type="AlphaFoldDB" id="A0AAE6EU27"/>
<protein>
    <recommendedName>
        <fullName evidence="4">Lipoprotein</fullName>
    </recommendedName>
</protein>
<accession>A0AAE6EU27</accession>
<evidence type="ECO:0000256" key="1">
    <source>
        <dbReference type="SAM" id="SignalP"/>
    </source>
</evidence>
<reference evidence="2 3" key="1">
    <citation type="submission" date="2019-03" db="EMBL/GenBank/DDBJ databases">
        <title>Complete genome assembly of MDR B. fragilis.</title>
        <authorList>
            <person name="Sydenham T.V."/>
            <person name="Hasman H."/>
            <person name="Justesen U.S."/>
        </authorList>
    </citation>
    <scope>NUCLEOTIDE SEQUENCE [LARGE SCALE GENOMIC DNA]</scope>
    <source>
        <strain evidence="2 3">DCMSKEJBY0001B</strain>
    </source>
</reference>
<evidence type="ECO:0000313" key="2">
    <source>
        <dbReference type="EMBL" id="QCQ46054.1"/>
    </source>
</evidence>
<gene>
    <name evidence="2" type="ORF">EC80_014920</name>
</gene>
<evidence type="ECO:0000313" key="3">
    <source>
        <dbReference type="Proteomes" id="UP000036847"/>
    </source>
</evidence>
<feature type="chain" id="PRO_5042063309" description="Lipoprotein" evidence="1">
    <location>
        <begin position="20"/>
        <end position="231"/>
    </location>
</feature>